<name>I4F4U8_MODI5</name>
<dbReference type="STRING" id="477641.MODMU_5286"/>
<protein>
    <submittedName>
        <fullName evidence="2">Major facilitator superfamily MFS_1</fullName>
    </submittedName>
</protein>
<dbReference type="GO" id="GO:0022857">
    <property type="term" value="F:transmembrane transporter activity"/>
    <property type="evidence" value="ECO:0007669"/>
    <property type="project" value="InterPro"/>
</dbReference>
<keyword evidence="1" id="KW-0812">Transmembrane</keyword>
<sequence length="327" mass="32104">MLAEVPSGALADRWSRRGALVLAGVLQAVAYALWLVAPGLPGFAGGLVVWGVGGALVSGAFEALLHDGLAAAGAGDRYGRVYGWVTAVDLLVQVPTALVAAALFASGGYAAVGWVSVGTCLAGSVLAATFPEAPRRGGHDDDTDDGWWGTLRAGVGEAAGRPAVRAAVVLVVLLGGVDAVDEYLPLLARDWGVPDAVNPLAVLGVPVAGAAGAALGGRATSWPPRAVAAALAAAGAALAAAALVAVPAGLAVVAAGYALYRLVLVVAETRLQQAITGPARATVTSVAGVGVELAALAVFATYAVGGLVLLAAAVLLLAAALPRLART</sequence>
<evidence type="ECO:0000313" key="2">
    <source>
        <dbReference type="EMBL" id="CCH90661.1"/>
    </source>
</evidence>
<reference evidence="2 3" key="1">
    <citation type="journal article" date="2012" name="J. Bacteriol.">
        <title>Genome Sequence of Radiation-Resistant Modestobacter marinus Strain BC501, a Representative Actinobacterium That Thrives on Calcareous Stone Surfaces.</title>
        <authorList>
            <person name="Normand P."/>
            <person name="Gury J."/>
            <person name="Pujic P."/>
            <person name="Chouaia B."/>
            <person name="Crotti E."/>
            <person name="Brusetti L."/>
            <person name="Daffonchio D."/>
            <person name="Vacherie B."/>
            <person name="Barbe V."/>
            <person name="Medigue C."/>
            <person name="Calteau A."/>
            <person name="Ghodhbane-Gtari F."/>
            <person name="Essoussi I."/>
            <person name="Nouioui I."/>
            <person name="Abbassi-Ghozzi I."/>
            <person name="Gtari M."/>
        </authorList>
    </citation>
    <scope>NUCLEOTIDE SEQUENCE [LARGE SCALE GENOMIC DNA]</scope>
    <source>
        <strain evidence="3">BC 501</strain>
    </source>
</reference>
<feature type="transmembrane region" description="Helical" evidence="1">
    <location>
        <begin position="229"/>
        <end position="260"/>
    </location>
</feature>
<dbReference type="Proteomes" id="UP000006461">
    <property type="component" value="Chromosome"/>
</dbReference>
<feature type="transmembrane region" description="Helical" evidence="1">
    <location>
        <begin position="81"/>
        <end position="105"/>
    </location>
</feature>
<evidence type="ECO:0000256" key="1">
    <source>
        <dbReference type="SAM" id="Phobius"/>
    </source>
</evidence>
<feature type="transmembrane region" description="Helical" evidence="1">
    <location>
        <begin position="19"/>
        <end position="37"/>
    </location>
</feature>
<evidence type="ECO:0000313" key="3">
    <source>
        <dbReference type="Proteomes" id="UP000006461"/>
    </source>
</evidence>
<dbReference type="EMBL" id="FO203431">
    <property type="protein sequence ID" value="CCH90661.1"/>
    <property type="molecule type" value="Genomic_DNA"/>
</dbReference>
<dbReference type="InterPro" id="IPR011701">
    <property type="entry name" value="MFS"/>
</dbReference>
<proteinExistence type="predicted"/>
<keyword evidence="1" id="KW-1133">Transmembrane helix</keyword>
<dbReference type="HOGENOM" id="CLU_046685_0_0_11"/>
<dbReference type="Gene3D" id="1.20.1250.20">
    <property type="entry name" value="MFS general substrate transporter like domains"/>
    <property type="match status" value="1"/>
</dbReference>
<dbReference type="PANTHER" id="PTHR23530">
    <property type="entry name" value="TRANSPORT PROTEIN-RELATED"/>
    <property type="match status" value="1"/>
</dbReference>
<keyword evidence="3" id="KW-1185">Reference proteome</keyword>
<dbReference type="Pfam" id="PF07690">
    <property type="entry name" value="MFS_1"/>
    <property type="match status" value="1"/>
</dbReference>
<dbReference type="PANTHER" id="PTHR23530:SF1">
    <property type="entry name" value="PERMEASE, MAJOR FACILITATOR SUPERFAMILY-RELATED"/>
    <property type="match status" value="1"/>
</dbReference>
<feature type="transmembrane region" description="Helical" evidence="1">
    <location>
        <begin position="43"/>
        <end position="61"/>
    </location>
</feature>
<accession>I4F4U8</accession>
<dbReference type="PATRIC" id="fig|477641.3.peg.4972"/>
<dbReference type="KEGG" id="mmar:MODMU_5286"/>
<organism evidence="2 3">
    <name type="scientific">Modestobacter italicus (strain DSM 44449 / CECT 9708 / BC 501)</name>
    <dbReference type="NCBI Taxonomy" id="2732864"/>
    <lineage>
        <taxon>Bacteria</taxon>
        <taxon>Bacillati</taxon>
        <taxon>Actinomycetota</taxon>
        <taxon>Actinomycetes</taxon>
        <taxon>Geodermatophilales</taxon>
        <taxon>Geodermatophilaceae</taxon>
        <taxon>Modestobacter</taxon>
    </lineage>
</organism>
<dbReference type="SUPFAM" id="SSF103473">
    <property type="entry name" value="MFS general substrate transporter"/>
    <property type="match status" value="1"/>
</dbReference>
<feature type="transmembrane region" description="Helical" evidence="1">
    <location>
        <begin position="293"/>
        <end position="321"/>
    </location>
</feature>
<dbReference type="InterPro" id="IPR053160">
    <property type="entry name" value="MFS_DHA3_Transporter"/>
</dbReference>
<feature type="transmembrane region" description="Helical" evidence="1">
    <location>
        <begin position="111"/>
        <end position="130"/>
    </location>
</feature>
<dbReference type="InterPro" id="IPR036259">
    <property type="entry name" value="MFS_trans_sf"/>
</dbReference>
<keyword evidence="1" id="KW-0472">Membrane</keyword>
<dbReference type="AlphaFoldDB" id="I4F4U8"/>
<dbReference type="eggNOG" id="COG0477">
    <property type="taxonomic scope" value="Bacteria"/>
</dbReference>
<dbReference type="OMA" id="MDAWLYD"/>
<gene>
    <name evidence="2" type="ordered locus">MODMU_5286</name>
</gene>
<feature type="transmembrane region" description="Helical" evidence="1">
    <location>
        <begin position="200"/>
        <end position="217"/>
    </location>
</feature>